<organism evidence="1">
    <name type="scientific">Oryza brachyantha</name>
    <name type="common">malo sina</name>
    <dbReference type="NCBI Taxonomy" id="4533"/>
    <lineage>
        <taxon>Eukaryota</taxon>
        <taxon>Viridiplantae</taxon>
        <taxon>Streptophyta</taxon>
        <taxon>Embryophyta</taxon>
        <taxon>Tracheophyta</taxon>
        <taxon>Spermatophyta</taxon>
        <taxon>Magnoliopsida</taxon>
        <taxon>Liliopsida</taxon>
        <taxon>Poales</taxon>
        <taxon>Poaceae</taxon>
        <taxon>BOP clade</taxon>
        <taxon>Oryzoideae</taxon>
        <taxon>Oryzeae</taxon>
        <taxon>Oryzinae</taxon>
        <taxon>Oryza</taxon>
    </lineage>
</organism>
<evidence type="ECO:0000313" key="1">
    <source>
        <dbReference type="EnsemblPlants" id="OB04G33760.1"/>
    </source>
</evidence>
<dbReference type="HOGENOM" id="CLU_1580948_0_0_1"/>
<accession>J3M1V1</accession>
<dbReference type="EnsemblPlants" id="OB04G33760.1">
    <property type="protein sequence ID" value="OB04G33760.1"/>
    <property type="gene ID" value="OB04G33760"/>
</dbReference>
<dbReference type="AlphaFoldDB" id="J3M1V1"/>
<reference evidence="1" key="1">
    <citation type="journal article" date="2013" name="Nat. Commun.">
        <title>Whole-genome sequencing of Oryza brachyantha reveals mechanisms underlying Oryza genome evolution.</title>
        <authorList>
            <person name="Chen J."/>
            <person name="Huang Q."/>
            <person name="Gao D."/>
            <person name="Wang J."/>
            <person name="Lang Y."/>
            <person name="Liu T."/>
            <person name="Li B."/>
            <person name="Bai Z."/>
            <person name="Luis Goicoechea J."/>
            <person name="Liang C."/>
            <person name="Chen C."/>
            <person name="Zhang W."/>
            <person name="Sun S."/>
            <person name="Liao Y."/>
            <person name="Zhang X."/>
            <person name="Yang L."/>
            <person name="Song C."/>
            <person name="Wang M."/>
            <person name="Shi J."/>
            <person name="Liu G."/>
            <person name="Liu J."/>
            <person name="Zhou H."/>
            <person name="Zhou W."/>
            <person name="Yu Q."/>
            <person name="An N."/>
            <person name="Chen Y."/>
            <person name="Cai Q."/>
            <person name="Wang B."/>
            <person name="Liu B."/>
            <person name="Min J."/>
            <person name="Huang Y."/>
            <person name="Wu H."/>
            <person name="Li Z."/>
            <person name="Zhang Y."/>
            <person name="Yin Y."/>
            <person name="Song W."/>
            <person name="Jiang J."/>
            <person name="Jackson S.A."/>
            <person name="Wing R.A."/>
            <person name="Wang J."/>
            <person name="Chen M."/>
        </authorList>
    </citation>
    <scope>NUCLEOTIDE SEQUENCE [LARGE SCALE GENOMIC DNA]</scope>
    <source>
        <strain evidence="1">cv. IRGC 101232</strain>
    </source>
</reference>
<reference evidence="1" key="2">
    <citation type="submission" date="2013-04" db="UniProtKB">
        <authorList>
            <consortium name="EnsemblPlants"/>
        </authorList>
    </citation>
    <scope>IDENTIFICATION</scope>
</reference>
<protein>
    <submittedName>
        <fullName evidence="1">Uncharacterized protein</fullName>
    </submittedName>
</protein>
<sequence>MPSRGSAACLFTRNPTFSASVSLPSRSAARAAALFDRSQNPYPATVAFDASHANTGVCALATLPPHNTATATTTAKTPLAAAAAAIAMPVDNLSPLLLPSSCHCRYIDRRGERWLLRVCVRAAGEGAARDRDAAARRELKSLSFLLALQRPLPCTPLCFILCVCFLPSP</sequence>
<dbReference type="Proteomes" id="UP000006038">
    <property type="component" value="Chromosome 4"/>
</dbReference>
<dbReference type="Gramene" id="OB04G33760.1">
    <property type="protein sequence ID" value="OB04G33760.1"/>
    <property type="gene ID" value="OB04G33760"/>
</dbReference>
<proteinExistence type="predicted"/>
<name>J3M1V1_ORYBR</name>
<keyword evidence="2" id="KW-1185">Reference proteome</keyword>
<evidence type="ECO:0000313" key="2">
    <source>
        <dbReference type="Proteomes" id="UP000006038"/>
    </source>
</evidence>